<gene>
    <name evidence="1" type="ORF">FWK35_00028790</name>
</gene>
<protein>
    <recommendedName>
        <fullName evidence="3">HAT C-terminal dimerisation domain-containing protein</fullName>
    </recommendedName>
</protein>
<reference evidence="1 2" key="1">
    <citation type="submission" date="2019-08" db="EMBL/GenBank/DDBJ databases">
        <title>Whole genome of Aphis craccivora.</title>
        <authorList>
            <person name="Voronova N.V."/>
            <person name="Shulinski R.S."/>
            <person name="Bandarenka Y.V."/>
            <person name="Zhorov D.G."/>
            <person name="Warner D."/>
        </authorList>
    </citation>
    <scope>NUCLEOTIDE SEQUENCE [LARGE SCALE GENOMIC DNA]</scope>
    <source>
        <strain evidence="1">180601</strain>
        <tissue evidence="1">Whole Body</tissue>
    </source>
</reference>
<dbReference type="AlphaFoldDB" id="A0A6G0VY37"/>
<evidence type="ECO:0008006" key="3">
    <source>
        <dbReference type="Google" id="ProtNLM"/>
    </source>
</evidence>
<dbReference type="Proteomes" id="UP000478052">
    <property type="component" value="Unassembled WGS sequence"/>
</dbReference>
<evidence type="ECO:0000313" key="2">
    <source>
        <dbReference type="Proteomes" id="UP000478052"/>
    </source>
</evidence>
<comment type="caution">
    <text evidence="1">The sequence shown here is derived from an EMBL/GenBank/DDBJ whole genome shotgun (WGS) entry which is preliminary data.</text>
</comment>
<proteinExistence type="predicted"/>
<keyword evidence="2" id="KW-1185">Reference proteome</keyword>
<sequence>MVNELKECLKARLSELIAENTECIMNDKTNEVTNDDFLHFDAIENPETDKLQNLFNEYSNSSPNIPLKTFSEEIQKLYIKYNTSIPSSAHVERLFSARGQLFDERRGSMSDDNFKMSLLLKFNKYFE</sequence>
<dbReference type="EMBL" id="VUJU01010589">
    <property type="protein sequence ID" value="KAF0713700.1"/>
    <property type="molecule type" value="Genomic_DNA"/>
</dbReference>
<accession>A0A6G0VY37</accession>
<organism evidence="1 2">
    <name type="scientific">Aphis craccivora</name>
    <name type="common">Cowpea aphid</name>
    <dbReference type="NCBI Taxonomy" id="307492"/>
    <lineage>
        <taxon>Eukaryota</taxon>
        <taxon>Metazoa</taxon>
        <taxon>Ecdysozoa</taxon>
        <taxon>Arthropoda</taxon>
        <taxon>Hexapoda</taxon>
        <taxon>Insecta</taxon>
        <taxon>Pterygota</taxon>
        <taxon>Neoptera</taxon>
        <taxon>Paraneoptera</taxon>
        <taxon>Hemiptera</taxon>
        <taxon>Sternorrhyncha</taxon>
        <taxon>Aphidomorpha</taxon>
        <taxon>Aphidoidea</taxon>
        <taxon>Aphididae</taxon>
        <taxon>Aphidini</taxon>
        <taxon>Aphis</taxon>
        <taxon>Aphis</taxon>
    </lineage>
</organism>
<name>A0A6G0VY37_APHCR</name>
<evidence type="ECO:0000313" key="1">
    <source>
        <dbReference type="EMBL" id="KAF0713700.1"/>
    </source>
</evidence>
<dbReference type="OrthoDB" id="8195018at2759"/>